<dbReference type="EMBL" id="GBRH01167166">
    <property type="protein sequence ID" value="JAE30730.1"/>
    <property type="molecule type" value="Transcribed_RNA"/>
</dbReference>
<proteinExistence type="predicted"/>
<reference evidence="1" key="2">
    <citation type="journal article" date="2015" name="Data Brief">
        <title>Shoot transcriptome of the giant reed, Arundo donax.</title>
        <authorList>
            <person name="Barrero R.A."/>
            <person name="Guerrero F.D."/>
            <person name="Moolhuijzen P."/>
            <person name="Goolsby J.A."/>
            <person name="Tidwell J."/>
            <person name="Bellgard S.E."/>
            <person name="Bellgard M.I."/>
        </authorList>
    </citation>
    <scope>NUCLEOTIDE SEQUENCE</scope>
    <source>
        <tissue evidence="1">Shoot tissue taken approximately 20 cm above the soil surface</tissue>
    </source>
</reference>
<dbReference type="AlphaFoldDB" id="A0A0A9H0I5"/>
<accession>A0A0A9H0I5</accession>
<protein>
    <submittedName>
        <fullName evidence="1">Uncharacterized protein</fullName>
    </submittedName>
</protein>
<sequence length="33" mass="3631">MDGAWQKEPLLPQLGLKFTILKPVSVAEDATFS</sequence>
<reference evidence="1" key="1">
    <citation type="submission" date="2014-09" db="EMBL/GenBank/DDBJ databases">
        <authorList>
            <person name="Magalhaes I.L.F."/>
            <person name="Oliveira U."/>
            <person name="Santos F.R."/>
            <person name="Vidigal T.H.D.A."/>
            <person name="Brescovit A.D."/>
            <person name="Santos A.J."/>
        </authorList>
    </citation>
    <scope>NUCLEOTIDE SEQUENCE</scope>
    <source>
        <tissue evidence="1">Shoot tissue taken approximately 20 cm above the soil surface</tissue>
    </source>
</reference>
<name>A0A0A9H0I5_ARUDO</name>
<evidence type="ECO:0000313" key="1">
    <source>
        <dbReference type="EMBL" id="JAE30730.1"/>
    </source>
</evidence>
<organism evidence="1">
    <name type="scientific">Arundo donax</name>
    <name type="common">Giant reed</name>
    <name type="synonym">Donax arundinaceus</name>
    <dbReference type="NCBI Taxonomy" id="35708"/>
    <lineage>
        <taxon>Eukaryota</taxon>
        <taxon>Viridiplantae</taxon>
        <taxon>Streptophyta</taxon>
        <taxon>Embryophyta</taxon>
        <taxon>Tracheophyta</taxon>
        <taxon>Spermatophyta</taxon>
        <taxon>Magnoliopsida</taxon>
        <taxon>Liliopsida</taxon>
        <taxon>Poales</taxon>
        <taxon>Poaceae</taxon>
        <taxon>PACMAD clade</taxon>
        <taxon>Arundinoideae</taxon>
        <taxon>Arundineae</taxon>
        <taxon>Arundo</taxon>
    </lineage>
</organism>